<comment type="caution">
    <text evidence="3">The sequence shown here is derived from an EMBL/GenBank/DDBJ whole genome shotgun (WGS) entry which is preliminary data.</text>
</comment>
<name>A0A6L5Z034_9RHOB</name>
<keyword evidence="4" id="KW-1185">Reference proteome</keyword>
<gene>
    <name evidence="3" type="ORF">GE300_06890</name>
</gene>
<dbReference type="Pfam" id="PF13204">
    <property type="entry name" value="Apiosidase"/>
    <property type="match status" value="1"/>
</dbReference>
<dbReference type="PANTHER" id="PTHR37836:SF2">
    <property type="entry name" value="DUF4038 DOMAIN-CONTAINING PROTEIN"/>
    <property type="match status" value="1"/>
</dbReference>
<reference evidence="3 4" key="1">
    <citation type="submission" date="2019-10" db="EMBL/GenBank/DDBJ databases">
        <title>Cognatihalovulum marinum gen. nov. sp. nov., a new member of the family Rhodobacteraceae isolated from deep seawater of the Northwest Indian Ocean.</title>
        <authorList>
            <person name="Ruan C."/>
            <person name="Wang J."/>
            <person name="Zheng X."/>
            <person name="Song L."/>
            <person name="Zhu Y."/>
            <person name="Huang Y."/>
            <person name="Lu Z."/>
            <person name="Du W."/>
            <person name="Huang L."/>
            <person name="Dai X."/>
        </authorList>
    </citation>
    <scope>NUCLEOTIDE SEQUENCE [LARGE SCALE GENOMIC DNA]</scope>
    <source>
        <strain evidence="3 4">2CG4</strain>
    </source>
</reference>
<evidence type="ECO:0000259" key="2">
    <source>
        <dbReference type="Pfam" id="PF16586"/>
    </source>
</evidence>
<protein>
    <submittedName>
        <fullName evidence="3">DUF4038 domain-containing protein</fullName>
    </submittedName>
</protein>
<sequence>MSNDDQKGDLAMTDLKLWQKHEIVLTAECEYDNPYSKVGVWVDLEGPGFSGRIRGFWNGGREFVVRVLATAPGKWRWRSGSAPEDAGLSGKSGAFSASAWSEAELAENPNRRGMVQATPDGRGLQYADGTPFFLLGDTWWALPSFRFPLRMPDNPKPVAPGATLNDLAHHRRTQGFNCIAILAAQPGWANDGHPPRIQMEDGTWIRAAWRQPGTQSAKDMHNDGGRPFEFPGKVPGLEDVFPDVDRINPKYFKVLDAKVDYLNSLGFVPFIEAARRDTGEAWRRFHDWPESYARYVQYIFARYQANIAILSPIHYDSYQQTIPGRDYNAPCNMVVERWGRPPFGTLLSANPNPSTLANFGGPNECRWLDLHQIGNMREHHSYWHLTEMFNQHPPKPAINGEPYYAGLHQLGDPYPLRAEPDSETDLAQVRSGLYGSFLSGGFGGVIYGAEGIWQADTEDEALYPMWKSFLWRSGDQVRHLKTFAEARGSRYRELVPDANLVVPSQTGQAIGYTGWRFAAATPERDLVLIYFEPEGEEPVYLRSLTDGTAFRGQWFDPRSGKWGDGFEAGAAGRDGKLVLPSRPDHRDWGLMLEAVAL</sequence>
<evidence type="ECO:0000259" key="1">
    <source>
        <dbReference type="Pfam" id="PF13204"/>
    </source>
</evidence>
<feature type="domain" description="DUF5060" evidence="2">
    <location>
        <begin position="16"/>
        <end position="81"/>
    </location>
</feature>
<accession>A0A6L5Z034</accession>
<dbReference type="Gene3D" id="2.60.40.10">
    <property type="entry name" value="Immunoglobulins"/>
    <property type="match status" value="1"/>
</dbReference>
<organism evidence="3 4">
    <name type="scientific">Halovulum marinum</name>
    <dbReference type="NCBI Taxonomy" id="2662447"/>
    <lineage>
        <taxon>Bacteria</taxon>
        <taxon>Pseudomonadati</taxon>
        <taxon>Pseudomonadota</taxon>
        <taxon>Alphaproteobacteria</taxon>
        <taxon>Rhodobacterales</taxon>
        <taxon>Paracoccaceae</taxon>
        <taxon>Halovulum</taxon>
    </lineage>
</organism>
<dbReference type="AlphaFoldDB" id="A0A6L5Z034"/>
<feature type="domain" description="Apiosidase-like catalytic" evidence="1">
    <location>
        <begin position="120"/>
        <end position="486"/>
    </location>
</feature>
<dbReference type="Pfam" id="PF16586">
    <property type="entry name" value="DUF5060"/>
    <property type="match status" value="1"/>
</dbReference>
<dbReference type="PANTHER" id="PTHR37836">
    <property type="entry name" value="LMO1036 PROTEIN"/>
    <property type="match status" value="1"/>
</dbReference>
<proteinExistence type="predicted"/>
<evidence type="ECO:0000313" key="3">
    <source>
        <dbReference type="EMBL" id="MSU89344.1"/>
    </source>
</evidence>
<evidence type="ECO:0000313" key="4">
    <source>
        <dbReference type="Proteomes" id="UP000474957"/>
    </source>
</evidence>
<dbReference type="RefSeq" id="WP_154445824.1">
    <property type="nucleotide sequence ID" value="NZ_WIND01000003.1"/>
</dbReference>
<dbReference type="InterPro" id="IPR025277">
    <property type="entry name" value="Apiosidase-like_cat_dom"/>
</dbReference>
<dbReference type="Proteomes" id="UP000474957">
    <property type="component" value="Unassembled WGS sequence"/>
</dbReference>
<dbReference type="InterPro" id="IPR032260">
    <property type="entry name" value="DUF5060"/>
</dbReference>
<dbReference type="Gene3D" id="3.20.20.80">
    <property type="entry name" value="Glycosidases"/>
    <property type="match status" value="1"/>
</dbReference>
<dbReference type="EMBL" id="WIND01000003">
    <property type="protein sequence ID" value="MSU89344.1"/>
    <property type="molecule type" value="Genomic_DNA"/>
</dbReference>
<dbReference type="InterPro" id="IPR013783">
    <property type="entry name" value="Ig-like_fold"/>
</dbReference>